<proteinExistence type="predicted"/>
<dbReference type="NCBIfam" id="TIGR04267">
    <property type="entry name" value="mod_HExxH"/>
    <property type="match status" value="1"/>
</dbReference>
<sequence>MSTPFDDLVASAACPGDPDGLALLESCAAQAWRQSLRVFLERAAPGIALPAGAERVLRDMAEAEPDFERLWHPSLGALVQAGRQPRAGFLLACALEIAWHAHQSGVAGEWRAHWNPPRTLVLPDRIVDVRALRVVADGRRLSLSAAGADGARLALSIESRCWGGADRSPTLAAYPARTPDDRRQPAGEPDAAAAQALAAGLALLDQGAPVYGPWVRRLARLVRPLRRSGGQVSSWSSLHYPGLVSMTLFASPLDMAETLVHEASHQHFHLADRLFPLVERGVEEWLYSPVKRCRRPAVMVLLAYHAFGNVALFFDALRRNGRLAEADWRHHMADLQDWLPRMAAELERAHSLSPAGRRFMCALQRRLQALTAPEENLSEEIAR</sequence>
<reference evidence="1 2" key="1">
    <citation type="submission" date="2021-03" db="EMBL/GenBank/DDBJ databases">
        <title>First Case of infection caused by Chromobacterium haemolyticum derived from water in China.</title>
        <authorList>
            <person name="Chen J."/>
            <person name="Liu C."/>
        </authorList>
    </citation>
    <scope>NUCLEOTIDE SEQUENCE [LARGE SCALE GENOMIC DNA]</scope>
    <source>
        <strain evidence="1 2">WJ-5</strain>
    </source>
</reference>
<dbReference type="EMBL" id="JAFLRD010000005">
    <property type="protein sequence ID" value="MBO0415406.1"/>
    <property type="molecule type" value="Genomic_DNA"/>
</dbReference>
<name>A0ABS3GK37_9NEIS</name>
<evidence type="ECO:0000313" key="1">
    <source>
        <dbReference type="EMBL" id="MBO0415406.1"/>
    </source>
</evidence>
<accession>A0ABS3GK37</accession>
<organism evidence="1 2">
    <name type="scientific">Chromobacterium haemolyticum</name>
    <dbReference type="NCBI Taxonomy" id="394935"/>
    <lineage>
        <taxon>Bacteria</taxon>
        <taxon>Pseudomonadati</taxon>
        <taxon>Pseudomonadota</taxon>
        <taxon>Betaproteobacteria</taxon>
        <taxon>Neisseriales</taxon>
        <taxon>Chromobacteriaceae</taxon>
        <taxon>Chromobacterium</taxon>
    </lineage>
</organism>
<evidence type="ECO:0008006" key="3">
    <source>
        <dbReference type="Google" id="ProtNLM"/>
    </source>
</evidence>
<comment type="caution">
    <text evidence="1">The sequence shown here is derived from an EMBL/GenBank/DDBJ whole genome shotgun (WGS) entry which is preliminary data.</text>
</comment>
<keyword evidence="2" id="KW-1185">Reference proteome</keyword>
<dbReference type="Proteomes" id="UP000664349">
    <property type="component" value="Unassembled WGS sequence"/>
</dbReference>
<protein>
    <recommendedName>
        <fullName evidence="3">HEXXH motif domain-containing protein</fullName>
    </recommendedName>
</protein>
<gene>
    <name evidence="1" type="ORF">J1C50_07775</name>
</gene>
<dbReference type="InterPro" id="IPR026337">
    <property type="entry name" value="AKG_HExxH"/>
</dbReference>
<dbReference type="RefSeq" id="WP_200122504.1">
    <property type="nucleotide sequence ID" value="NZ_JAEILV010000004.1"/>
</dbReference>
<evidence type="ECO:0000313" key="2">
    <source>
        <dbReference type="Proteomes" id="UP000664349"/>
    </source>
</evidence>